<evidence type="ECO:0000256" key="6">
    <source>
        <dbReference type="ARBA" id="ARBA00022801"/>
    </source>
</evidence>
<gene>
    <name evidence="12" type="ordered locus">Dd703_1876</name>
</gene>
<evidence type="ECO:0000256" key="2">
    <source>
        <dbReference type="ARBA" id="ARBA00001946"/>
    </source>
</evidence>
<dbReference type="GO" id="GO:0008934">
    <property type="term" value="F:inositol monophosphate 1-phosphatase activity"/>
    <property type="evidence" value="ECO:0007669"/>
    <property type="project" value="TreeGrafter"/>
</dbReference>
<evidence type="ECO:0000313" key="13">
    <source>
        <dbReference type="Proteomes" id="UP000002734"/>
    </source>
</evidence>
<comment type="cofactor">
    <cofactor evidence="2 11">
        <name>Mg(2+)</name>
        <dbReference type="ChEBI" id="CHEBI:18420"/>
    </cofactor>
</comment>
<evidence type="ECO:0000256" key="5">
    <source>
        <dbReference type="ARBA" id="ARBA00022723"/>
    </source>
</evidence>
<dbReference type="GO" id="GO:0046872">
    <property type="term" value="F:metal ion binding"/>
    <property type="evidence" value="ECO:0007669"/>
    <property type="project" value="UniProtKB-KW"/>
</dbReference>
<feature type="binding site" evidence="11">
    <location>
        <position position="70"/>
    </location>
    <ligand>
        <name>Mg(2+)</name>
        <dbReference type="ChEBI" id="CHEBI:18420"/>
        <label>1</label>
        <note>catalytic</note>
    </ligand>
</feature>
<keyword evidence="7" id="KW-0804">Transcription</keyword>
<keyword evidence="7" id="KW-0889">Transcription antitermination</keyword>
<comment type="similarity">
    <text evidence="3">Belongs to the inositol monophosphatase superfamily.</text>
</comment>
<dbReference type="PANTHER" id="PTHR20854:SF4">
    <property type="entry name" value="INOSITOL-1-MONOPHOSPHATASE-RELATED"/>
    <property type="match status" value="1"/>
</dbReference>
<dbReference type="AlphaFoldDB" id="C6C559"/>
<dbReference type="Proteomes" id="UP000002734">
    <property type="component" value="Chromosome"/>
</dbReference>
<feature type="binding site" evidence="11">
    <location>
        <position position="209"/>
    </location>
    <ligand>
        <name>Mg(2+)</name>
        <dbReference type="ChEBI" id="CHEBI:18420"/>
        <label>1</label>
        <note>catalytic</note>
    </ligand>
</feature>
<evidence type="ECO:0000313" key="12">
    <source>
        <dbReference type="EMBL" id="ACS85669.1"/>
    </source>
</evidence>
<keyword evidence="8 11" id="KW-0460">Magnesium</keyword>
<dbReference type="GO" id="GO:0006020">
    <property type="term" value="P:inositol metabolic process"/>
    <property type="evidence" value="ECO:0007669"/>
    <property type="project" value="TreeGrafter"/>
</dbReference>
<evidence type="ECO:0000256" key="9">
    <source>
        <dbReference type="ARBA" id="ARBA00023884"/>
    </source>
</evidence>
<dbReference type="InterPro" id="IPR000760">
    <property type="entry name" value="Inositol_monophosphatase-like"/>
</dbReference>
<name>C6C559_MUSP7</name>
<protein>
    <recommendedName>
        <fullName evidence="9">Nus factor SuhB</fullName>
        <ecNumber evidence="4">3.1.3.25</ecNumber>
    </recommendedName>
    <alternativeName>
        <fullName evidence="10">Inositol-1-monophosphatase</fullName>
    </alternativeName>
</protein>
<dbReference type="HOGENOM" id="CLU_044118_0_3_6"/>
<organism evidence="12 13">
    <name type="scientific">Musicola paradisiaca (strain Ech703)</name>
    <name type="common">Dickeya paradisiaca</name>
    <name type="synonym">Dickeya dadantii</name>
    <dbReference type="NCBI Taxonomy" id="579405"/>
    <lineage>
        <taxon>Bacteria</taxon>
        <taxon>Pseudomonadati</taxon>
        <taxon>Pseudomonadota</taxon>
        <taxon>Gammaproteobacteria</taxon>
        <taxon>Enterobacterales</taxon>
        <taxon>Pectobacteriaceae</taxon>
        <taxon>Musicola</taxon>
    </lineage>
</organism>
<feature type="binding site" evidence="11">
    <location>
        <position position="84"/>
    </location>
    <ligand>
        <name>Mg(2+)</name>
        <dbReference type="ChEBI" id="CHEBI:18420"/>
        <label>1</label>
        <note>catalytic</note>
    </ligand>
</feature>
<evidence type="ECO:0000256" key="4">
    <source>
        <dbReference type="ARBA" id="ARBA00013106"/>
    </source>
</evidence>
<feature type="binding site" evidence="11">
    <location>
        <position position="87"/>
    </location>
    <ligand>
        <name>Mg(2+)</name>
        <dbReference type="ChEBI" id="CHEBI:18420"/>
        <label>1</label>
        <note>catalytic</note>
    </ligand>
</feature>
<dbReference type="KEGG" id="dda:Dd703_1876"/>
<proteinExistence type="inferred from homology"/>
<evidence type="ECO:0000256" key="8">
    <source>
        <dbReference type="ARBA" id="ARBA00022842"/>
    </source>
</evidence>
<evidence type="ECO:0000256" key="7">
    <source>
        <dbReference type="ARBA" id="ARBA00022814"/>
    </source>
</evidence>
<reference evidence="12" key="1">
    <citation type="submission" date="2009-06" db="EMBL/GenBank/DDBJ databases">
        <title>Complete sequence of Dickeya dadantii Ech703.</title>
        <authorList>
            <consortium name="US DOE Joint Genome Institute"/>
            <person name="Lucas S."/>
            <person name="Copeland A."/>
            <person name="Lapidus A."/>
            <person name="Glavina del Rio T."/>
            <person name="Dalin E."/>
            <person name="Tice H."/>
            <person name="Bruce D."/>
            <person name="Goodwin L."/>
            <person name="Pitluck S."/>
            <person name="Chertkov O."/>
            <person name="Brettin T."/>
            <person name="Detter J.C."/>
            <person name="Han C."/>
            <person name="Larimer F."/>
            <person name="Land M."/>
            <person name="Hauser L."/>
            <person name="Kyrpides N."/>
            <person name="Mikhailova N."/>
            <person name="Balakrishnan V."/>
            <person name="Glasner J."/>
            <person name="Perna N.T."/>
        </authorList>
    </citation>
    <scope>NUCLEOTIDE SEQUENCE [LARGE SCALE GENOMIC DNA]</scope>
    <source>
        <strain evidence="12">Ech703</strain>
    </source>
</reference>
<dbReference type="FunFam" id="3.30.540.10:FF:000003">
    <property type="entry name" value="Inositol-1-monophosphatase"/>
    <property type="match status" value="1"/>
</dbReference>
<dbReference type="Gene3D" id="3.30.540.10">
    <property type="entry name" value="Fructose-1,6-Bisphosphatase, subunit A, domain 1"/>
    <property type="match status" value="1"/>
</dbReference>
<keyword evidence="6" id="KW-0378">Hydrolase</keyword>
<evidence type="ECO:0000256" key="11">
    <source>
        <dbReference type="PIRSR" id="PIRSR600760-2"/>
    </source>
</evidence>
<dbReference type="STRING" id="579405.Dd703_1876"/>
<comment type="catalytic activity">
    <reaction evidence="1">
        <text>a myo-inositol phosphate + H2O = myo-inositol + phosphate</text>
        <dbReference type="Rhea" id="RHEA:24056"/>
        <dbReference type="ChEBI" id="CHEBI:15377"/>
        <dbReference type="ChEBI" id="CHEBI:17268"/>
        <dbReference type="ChEBI" id="CHEBI:43474"/>
        <dbReference type="ChEBI" id="CHEBI:84139"/>
        <dbReference type="EC" id="3.1.3.25"/>
    </reaction>
</comment>
<feature type="binding site" evidence="11">
    <location>
        <position position="86"/>
    </location>
    <ligand>
        <name>Mg(2+)</name>
        <dbReference type="ChEBI" id="CHEBI:18420"/>
        <label>1</label>
        <note>catalytic</note>
    </ligand>
</feature>
<accession>C6C559</accession>
<dbReference type="Gene3D" id="3.40.190.80">
    <property type="match status" value="1"/>
</dbReference>
<dbReference type="GO" id="GO:0007165">
    <property type="term" value="P:signal transduction"/>
    <property type="evidence" value="ECO:0007669"/>
    <property type="project" value="TreeGrafter"/>
</dbReference>
<evidence type="ECO:0000256" key="10">
    <source>
        <dbReference type="ARBA" id="ARBA00030730"/>
    </source>
</evidence>
<dbReference type="SUPFAM" id="SSF56655">
    <property type="entry name" value="Carbohydrate phosphatase"/>
    <property type="match status" value="1"/>
</dbReference>
<dbReference type="PANTHER" id="PTHR20854">
    <property type="entry name" value="INOSITOL MONOPHOSPHATASE"/>
    <property type="match status" value="1"/>
</dbReference>
<dbReference type="PRINTS" id="PR00377">
    <property type="entry name" value="IMPHPHTASES"/>
</dbReference>
<dbReference type="EC" id="3.1.3.25" evidence="4"/>
<evidence type="ECO:0000256" key="3">
    <source>
        <dbReference type="ARBA" id="ARBA00009759"/>
    </source>
</evidence>
<dbReference type="eggNOG" id="COG0483">
    <property type="taxonomic scope" value="Bacteria"/>
</dbReference>
<keyword evidence="13" id="KW-1185">Reference proteome</keyword>
<evidence type="ECO:0000256" key="1">
    <source>
        <dbReference type="ARBA" id="ARBA00001033"/>
    </source>
</evidence>
<dbReference type="InterPro" id="IPR020583">
    <property type="entry name" value="Inositol_monoP_metal-BS"/>
</dbReference>
<dbReference type="Pfam" id="PF00459">
    <property type="entry name" value="Inositol_P"/>
    <property type="match status" value="1"/>
</dbReference>
<keyword evidence="7" id="KW-0805">Transcription regulation</keyword>
<dbReference type="GO" id="GO:0031564">
    <property type="term" value="P:transcription antitermination"/>
    <property type="evidence" value="ECO:0007669"/>
    <property type="project" value="UniProtKB-KW"/>
</dbReference>
<keyword evidence="5 11" id="KW-0479">Metal-binding</keyword>
<dbReference type="EMBL" id="CP001654">
    <property type="protein sequence ID" value="ACS85669.1"/>
    <property type="molecule type" value="Genomic_DNA"/>
</dbReference>
<sequence length="256" mass="27962">MSELQVRFENANKIVDDAASLAKRLFAERSRMTIDEKSANDFASDADRQVERLIRERLQQAFPQDAILGEEMGGEVGDTFWAIDPIDGTTNFLRGLPLWGISLGYVENGLAMVGTIALPMLNLTVSAALGCGAWCNGLPYRRQVLFPEVRLVGLGESQCWAASEIAIVDGSLRDEGWPVAKYRCATVGLGFAALGYTDGYIERYTSVWDIAAGAVICAEAGLAVRYHGDNRQGQMHIAAAIPAVQSIVEPFFRLRQ</sequence>
<dbReference type="PROSITE" id="PS00629">
    <property type="entry name" value="IMP_1"/>
    <property type="match status" value="1"/>
</dbReference>